<feature type="transmembrane region" description="Helical" evidence="1">
    <location>
        <begin position="138"/>
        <end position="156"/>
    </location>
</feature>
<comment type="caution">
    <text evidence="2">The sequence shown here is derived from an EMBL/GenBank/DDBJ whole genome shotgun (WGS) entry which is preliminary data.</text>
</comment>
<dbReference type="STRING" id="1489064.WH96_16790"/>
<sequence length="161" mass="19011">MSYPFKNHIIFKSLSHAFYLSIIEISIFLSIYTTIDWIYLDKDIIHALNNSISMIFHKLTSNFIIVQITLLSIWYYYKQTQITMEKPTIHYGCLFTILISSFIIGFTIESIKREEPFIFTDSIIALFSFGLFENNTPYFPIFITSSFFTIFIIKIFKLESN</sequence>
<keyword evidence="1" id="KW-0472">Membrane</keyword>
<feature type="transmembrane region" description="Helical" evidence="1">
    <location>
        <begin position="17"/>
        <end position="39"/>
    </location>
</feature>
<evidence type="ECO:0000313" key="3">
    <source>
        <dbReference type="Proteomes" id="UP000035444"/>
    </source>
</evidence>
<organism evidence="2 3">
    <name type="scientific">Kiloniella spongiae</name>
    <dbReference type="NCBI Taxonomy" id="1489064"/>
    <lineage>
        <taxon>Bacteria</taxon>
        <taxon>Pseudomonadati</taxon>
        <taxon>Pseudomonadota</taxon>
        <taxon>Alphaproteobacteria</taxon>
        <taxon>Rhodospirillales</taxon>
        <taxon>Kiloniellaceae</taxon>
        <taxon>Kiloniella</taxon>
    </lineage>
</organism>
<keyword evidence="1" id="KW-1133">Transmembrane helix</keyword>
<dbReference type="AlphaFoldDB" id="A0A0H2MB43"/>
<proteinExistence type="predicted"/>
<dbReference type="Proteomes" id="UP000035444">
    <property type="component" value="Unassembled WGS sequence"/>
</dbReference>
<keyword evidence="1" id="KW-0812">Transmembrane</keyword>
<evidence type="ECO:0000256" key="1">
    <source>
        <dbReference type="SAM" id="Phobius"/>
    </source>
</evidence>
<feature type="transmembrane region" description="Helical" evidence="1">
    <location>
        <begin position="59"/>
        <end position="77"/>
    </location>
</feature>
<keyword evidence="3" id="KW-1185">Reference proteome</keyword>
<evidence type="ECO:0000313" key="2">
    <source>
        <dbReference type="EMBL" id="KLN59533.1"/>
    </source>
</evidence>
<name>A0A0H2MB43_9PROT</name>
<accession>A0A0H2MB43</accession>
<reference evidence="2 3" key="1">
    <citation type="submission" date="2015-03" db="EMBL/GenBank/DDBJ databases">
        <title>Genome Sequence of Kiloniella spongiae MEBiC09566, isolated from a marine sponge.</title>
        <authorList>
            <person name="Shao Z."/>
            <person name="Wang L."/>
            <person name="Li X."/>
        </authorList>
    </citation>
    <scope>NUCLEOTIDE SEQUENCE [LARGE SCALE GENOMIC DNA]</scope>
    <source>
        <strain evidence="2 3">MEBiC09566</strain>
    </source>
</reference>
<protein>
    <submittedName>
        <fullName evidence="2">Uncharacterized protein</fullName>
    </submittedName>
</protein>
<feature type="transmembrane region" description="Helical" evidence="1">
    <location>
        <begin position="89"/>
        <end position="108"/>
    </location>
</feature>
<dbReference type="EMBL" id="LAQL01000013">
    <property type="protein sequence ID" value="KLN59533.1"/>
    <property type="molecule type" value="Genomic_DNA"/>
</dbReference>
<gene>
    <name evidence="2" type="ORF">WH96_16790</name>
</gene>